<gene>
    <name evidence="3" type="ORF">C4N24_00990</name>
</gene>
<feature type="domain" description="Dit-like phage tail protein N-terminal" evidence="2">
    <location>
        <begin position="14"/>
        <end position="137"/>
    </location>
</feature>
<dbReference type="EMBL" id="PRLD01000001">
    <property type="protein sequence ID" value="RAW60713.1"/>
    <property type="molecule type" value="Genomic_DNA"/>
</dbReference>
<sequence length="187" mass="20194">MEATQPARLGDFEFDAIIKRPETLSSKIPDYATEEGYSASDHICLEAVTLDVTAVISNAPITWADRHPASSSRVQSAVEELRQLWEKRTPMTFTAGGDSYENVCIESVTFPKEESNCERIELKLKQVSINSTETANISIKYARGGTSKKNTGASQKSTSTAKSSSSGKSSSRSSILCSGAKAIGLFK</sequence>
<dbReference type="AlphaFoldDB" id="A0A329UI38"/>
<evidence type="ECO:0000313" key="4">
    <source>
        <dbReference type="Proteomes" id="UP000251281"/>
    </source>
</evidence>
<comment type="caution">
    <text evidence="3">The sequence shown here is derived from an EMBL/GenBank/DDBJ whole genome shotgun (WGS) entry which is preliminary data.</text>
</comment>
<feature type="compositionally biased region" description="Low complexity" evidence="1">
    <location>
        <begin position="151"/>
        <end position="175"/>
    </location>
</feature>
<proteinExistence type="predicted"/>
<evidence type="ECO:0000313" key="3">
    <source>
        <dbReference type="EMBL" id="RAW60713.1"/>
    </source>
</evidence>
<organism evidence="3 4">
    <name type="scientific">Faecalibacterium prausnitzii</name>
    <dbReference type="NCBI Taxonomy" id="853"/>
    <lineage>
        <taxon>Bacteria</taxon>
        <taxon>Bacillati</taxon>
        <taxon>Bacillota</taxon>
        <taxon>Clostridia</taxon>
        <taxon>Eubacteriales</taxon>
        <taxon>Oscillospiraceae</taxon>
        <taxon>Faecalibacterium</taxon>
    </lineage>
</organism>
<dbReference type="RefSeq" id="WP_112089937.1">
    <property type="nucleotide sequence ID" value="NZ_PRLD01000001.1"/>
</dbReference>
<dbReference type="Proteomes" id="UP000251281">
    <property type="component" value="Unassembled WGS sequence"/>
</dbReference>
<name>A0A329UI38_9FIRM</name>
<evidence type="ECO:0000256" key="1">
    <source>
        <dbReference type="SAM" id="MobiDB-lite"/>
    </source>
</evidence>
<evidence type="ECO:0000259" key="2">
    <source>
        <dbReference type="Pfam" id="PF21821"/>
    </source>
</evidence>
<dbReference type="InterPro" id="IPR048494">
    <property type="entry name" value="Dit-like_N"/>
</dbReference>
<feature type="region of interest" description="Disordered" evidence="1">
    <location>
        <begin position="144"/>
        <end position="175"/>
    </location>
</feature>
<protein>
    <recommendedName>
        <fullName evidence="2">Dit-like phage tail protein N-terminal domain-containing protein</fullName>
    </recommendedName>
</protein>
<accession>A0A329UI38</accession>
<reference evidence="3 4" key="1">
    <citation type="submission" date="2018-02" db="EMBL/GenBank/DDBJ databases">
        <title>Complete genome sequencing of Faecalibacterium prausnitzii strains isolated from the human gut.</title>
        <authorList>
            <person name="Fitzgerald B.C."/>
            <person name="Shkoporov A.N."/>
            <person name="Ross P.R."/>
            <person name="Hill C."/>
        </authorList>
    </citation>
    <scope>NUCLEOTIDE SEQUENCE [LARGE SCALE GENOMIC DNA]</scope>
    <source>
        <strain evidence="3 4">APC923/51-1</strain>
    </source>
</reference>
<dbReference type="Pfam" id="PF21821">
    <property type="entry name" value="Dit_like"/>
    <property type="match status" value="1"/>
</dbReference>